<evidence type="ECO:0000313" key="3">
    <source>
        <dbReference type="Proteomes" id="UP000225889"/>
    </source>
</evidence>
<keyword evidence="1" id="KW-1133">Transmembrane helix</keyword>
<reference evidence="2 3" key="2">
    <citation type="submission" date="2017-10" db="EMBL/GenBank/DDBJ databases">
        <authorList>
            <person name="Banno H."/>
            <person name="Chua N.-H."/>
        </authorList>
    </citation>
    <scope>NUCLEOTIDE SEQUENCE [LARGE SCALE GENOMIC DNA]</scope>
    <source>
        <strain evidence="2 3">JK626</strain>
    </source>
</reference>
<comment type="caution">
    <text evidence="2">The sequence shown here is derived from an EMBL/GenBank/DDBJ whole genome shotgun (WGS) entry which is preliminary data.</text>
</comment>
<evidence type="ECO:0000256" key="1">
    <source>
        <dbReference type="SAM" id="Phobius"/>
    </source>
</evidence>
<feature type="transmembrane region" description="Helical" evidence="1">
    <location>
        <begin position="221"/>
        <end position="241"/>
    </location>
</feature>
<feature type="transmembrane region" description="Helical" evidence="1">
    <location>
        <begin position="172"/>
        <end position="194"/>
    </location>
</feature>
<keyword evidence="1" id="KW-0472">Membrane</keyword>
<gene>
    <name evidence="2" type="ORF">CSX01_00960</name>
</gene>
<sequence>MLAIEFKKIKRSWIVPLIFIAPILVVASGISNLSQYFTPEYTSAWPAMFIQSALVYAYYLLPLSMIVVCVMISARETQNNGILKMLALPVDRAKLSLAKFAVILTFLFLEILVFFVIFIVAGKIAISSHNISEDIPLFYLVTCCVKLFLTMIPAVALMWAITVVFEKPILSIGVNIFLVLPGILVANTGAWILYPYCYSGYLISCSLRDFTTETDSARFQLLPFLPCAVVMFILALMLSVYKFGKKEMA</sequence>
<dbReference type="CDD" id="cd21809">
    <property type="entry name" value="ABC-2_lan_permease-like"/>
    <property type="match status" value="1"/>
</dbReference>
<accession>A0A2G3DZ38</accession>
<protein>
    <submittedName>
        <fullName evidence="2">ABC transporter permease</fullName>
    </submittedName>
</protein>
<feature type="transmembrane region" description="Helical" evidence="1">
    <location>
        <begin position="95"/>
        <end position="126"/>
    </location>
</feature>
<feature type="transmembrane region" description="Helical" evidence="1">
    <location>
        <begin position="53"/>
        <end position="74"/>
    </location>
</feature>
<evidence type="ECO:0000313" key="2">
    <source>
        <dbReference type="EMBL" id="PHU36308.1"/>
    </source>
</evidence>
<feature type="transmembrane region" description="Helical" evidence="1">
    <location>
        <begin position="138"/>
        <end position="165"/>
    </location>
</feature>
<dbReference type="Proteomes" id="UP000225889">
    <property type="component" value="Unassembled WGS sequence"/>
</dbReference>
<dbReference type="AlphaFoldDB" id="A0A2G3DZ38"/>
<keyword evidence="1" id="KW-0812">Transmembrane</keyword>
<name>A0A2G3DZ38_9FIRM</name>
<dbReference type="EMBL" id="PDYF01000004">
    <property type="protein sequence ID" value="PHU36308.1"/>
    <property type="molecule type" value="Genomic_DNA"/>
</dbReference>
<reference evidence="2 3" key="1">
    <citation type="submission" date="2017-10" db="EMBL/GenBank/DDBJ databases">
        <title>Resolving the taxonomy of Roseburia spp., Eubacterium rectale and Agathobacter spp. through phylogenomic analysis.</title>
        <authorList>
            <person name="Sheridan P.O."/>
            <person name="Walker A.W."/>
            <person name="Duncan S.H."/>
            <person name="Scott K.P."/>
            <person name="Toole P.W.O."/>
            <person name="Luis P."/>
            <person name="Flint H.J."/>
        </authorList>
    </citation>
    <scope>NUCLEOTIDE SEQUENCE [LARGE SCALE GENOMIC DNA]</scope>
    <source>
        <strain evidence="2 3">JK626</strain>
    </source>
</reference>
<feature type="transmembrane region" description="Helical" evidence="1">
    <location>
        <begin position="12"/>
        <end position="33"/>
    </location>
</feature>
<dbReference type="RefSeq" id="WP_099391101.1">
    <property type="nucleotide sequence ID" value="NZ_PDYF01000004.1"/>
</dbReference>
<dbReference type="Pfam" id="PF12730">
    <property type="entry name" value="ABC2_membrane_4"/>
    <property type="match status" value="1"/>
</dbReference>
<proteinExistence type="predicted"/>
<organism evidence="2 3">
    <name type="scientific">Pseudobutyrivibrio ruminis</name>
    <dbReference type="NCBI Taxonomy" id="46206"/>
    <lineage>
        <taxon>Bacteria</taxon>
        <taxon>Bacillati</taxon>
        <taxon>Bacillota</taxon>
        <taxon>Clostridia</taxon>
        <taxon>Lachnospirales</taxon>
        <taxon>Lachnospiraceae</taxon>
        <taxon>Pseudobutyrivibrio</taxon>
    </lineage>
</organism>